<organism evidence="1 2">
    <name type="scientific">Ceratocystis pirilliformis</name>
    <dbReference type="NCBI Taxonomy" id="259994"/>
    <lineage>
        <taxon>Eukaryota</taxon>
        <taxon>Fungi</taxon>
        <taxon>Dikarya</taxon>
        <taxon>Ascomycota</taxon>
        <taxon>Pezizomycotina</taxon>
        <taxon>Sordariomycetes</taxon>
        <taxon>Hypocreomycetidae</taxon>
        <taxon>Microascales</taxon>
        <taxon>Ceratocystidaceae</taxon>
        <taxon>Ceratocystis</taxon>
    </lineage>
</organism>
<dbReference type="Proteomes" id="UP001583280">
    <property type="component" value="Unassembled WGS sequence"/>
</dbReference>
<name>A0ABR3YKL7_9PEZI</name>
<dbReference type="EMBL" id="JAWDJO010000266">
    <property type="protein sequence ID" value="KAL1888326.1"/>
    <property type="molecule type" value="Genomic_DNA"/>
</dbReference>
<evidence type="ECO:0000313" key="1">
    <source>
        <dbReference type="EMBL" id="KAL1888326.1"/>
    </source>
</evidence>
<accession>A0ABR3YKL7</accession>
<gene>
    <name evidence="1" type="ORF">Cpir12675_006215</name>
</gene>
<keyword evidence="2" id="KW-1185">Reference proteome</keyword>
<reference evidence="1 2" key="1">
    <citation type="journal article" date="2024" name="IMA Fungus">
        <title>IMA Genome - F19 : A genome assembly and annotation guide to empower mycologists, including annotated draft genome sequences of Ceratocystis pirilliformis, Diaporthe australafricana, Fusarium ophioides, Paecilomyces lecythidis, and Sporothrix stenoceras.</title>
        <authorList>
            <person name="Aylward J."/>
            <person name="Wilson A.M."/>
            <person name="Visagie C.M."/>
            <person name="Spraker J."/>
            <person name="Barnes I."/>
            <person name="Buitendag C."/>
            <person name="Ceriani C."/>
            <person name="Del Mar Angel L."/>
            <person name="du Plessis D."/>
            <person name="Fuchs T."/>
            <person name="Gasser K."/>
            <person name="Kramer D."/>
            <person name="Li W."/>
            <person name="Munsamy K."/>
            <person name="Piso A."/>
            <person name="Price J.L."/>
            <person name="Sonnekus B."/>
            <person name="Thomas C."/>
            <person name="van der Nest A."/>
            <person name="van Dijk A."/>
            <person name="van Heerden A."/>
            <person name="van Vuuren N."/>
            <person name="Yilmaz N."/>
            <person name="Duong T.A."/>
            <person name="van der Merwe N.A."/>
            <person name="Wingfield M.J."/>
            <person name="Wingfield B.D."/>
        </authorList>
    </citation>
    <scope>NUCLEOTIDE SEQUENCE [LARGE SCALE GENOMIC DNA]</scope>
    <source>
        <strain evidence="1 2">CMW 12675</strain>
    </source>
</reference>
<evidence type="ECO:0000313" key="2">
    <source>
        <dbReference type="Proteomes" id="UP001583280"/>
    </source>
</evidence>
<proteinExistence type="predicted"/>
<sequence length="94" mass="11103">MNDPSEPKTRIVKEEPLEMEQIIEELLEKVESLEIERSQKRSRTIMPNVEDFDGKSHMRFRMFVADIKQKQIFDCEAIGGEMGFISYIYSRLTD</sequence>
<protein>
    <submittedName>
        <fullName evidence="1">Uncharacterized protein</fullName>
    </submittedName>
</protein>
<comment type="caution">
    <text evidence="1">The sequence shown here is derived from an EMBL/GenBank/DDBJ whole genome shotgun (WGS) entry which is preliminary data.</text>
</comment>